<proteinExistence type="predicted"/>
<keyword evidence="8" id="KW-0807">Transducer</keyword>
<feature type="compositionally biased region" description="Gly residues" evidence="9">
    <location>
        <begin position="860"/>
        <end position="873"/>
    </location>
</feature>
<accession>A0A1Y2HEY3</accession>
<evidence type="ECO:0000256" key="10">
    <source>
        <dbReference type="SAM" id="Phobius"/>
    </source>
</evidence>
<dbReference type="InterPro" id="IPR007210">
    <property type="entry name" value="ABC_Gly_betaine_transp_sub-bd"/>
</dbReference>
<organism evidence="12 13">
    <name type="scientific">Catenaria anguillulae PL171</name>
    <dbReference type="NCBI Taxonomy" id="765915"/>
    <lineage>
        <taxon>Eukaryota</taxon>
        <taxon>Fungi</taxon>
        <taxon>Fungi incertae sedis</taxon>
        <taxon>Blastocladiomycota</taxon>
        <taxon>Blastocladiomycetes</taxon>
        <taxon>Blastocladiales</taxon>
        <taxon>Catenariaceae</taxon>
        <taxon>Catenaria</taxon>
    </lineage>
</organism>
<evidence type="ECO:0000259" key="11">
    <source>
        <dbReference type="PROSITE" id="PS50259"/>
    </source>
</evidence>
<dbReference type="Proteomes" id="UP000193411">
    <property type="component" value="Unassembled WGS sequence"/>
</dbReference>
<gene>
    <name evidence="12" type="ORF">BCR44DRAFT_35906</name>
</gene>
<feature type="transmembrane region" description="Helical" evidence="10">
    <location>
        <begin position="510"/>
        <end position="531"/>
    </location>
</feature>
<evidence type="ECO:0000256" key="8">
    <source>
        <dbReference type="ARBA" id="ARBA00023224"/>
    </source>
</evidence>
<evidence type="ECO:0000256" key="5">
    <source>
        <dbReference type="ARBA" id="ARBA00023136"/>
    </source>
</evidence>
<dbReference type="CDD" id="cd15047">
    <property type="entry name" value="7tmC_GABA-B-like"/>
    <property type="match status" value="1"/>
</dbReference>
<comment type="caution">
    <text evidence="12">The sequence shown here is derived from an EMBL/GenBank/DDBJ whole genome shotgun (WGS) entry which is preliminary data.</text>
</comment>
<dbReference type="InterPro" id="IPR017978">
    <property type="entry name" value="GPCR_3_C"/>
</dbReference>
<dbReference type="Pfam" id="PF04069">
    <property type="entry name" value="OpuAC"/>
    <property type="match status" value="1"/>
</dbReference>
<comment type="subcellular location">
    <subcellularLocation>
        <location evidence="1">Membrane</location>
        <topology evidence="1">Multi-pass membrane protein</topology>
    </subcellularLocation>
</comment>
<evidence type="ECO:0000313" key="12">
    <source>
        <dbReference type="EMBL" id="ORZ33105.1"/>
    </source>
</evidence>
<feature type="region of interest" description="Disordered" evidence="9">
    <location>
        <begin position="826"/>
        <end position="873"/>
    </location>
</feature>
<dbReference type="Pfam" id="PF00003">
    <property type="entry name" value="7tm_3"/>
    <property type="match status" value="1"/>
</dbReference>
<dbReference type="Gene3D" id="3.40.190.10">
    <property type="entry name" value="Periplasmic binding protein-like II"/>
    <property type="match status" value="1"/>
</dbReference>
<keyword evidence="6 12" id="KW-0675">Receptor</keyword>
<feature type="transmembrane region" description="Helical" evidence="10">
    <location>
        <begin position="438"/>
        <end position="458"/>
    </location>
</feature>
<sequence length="873" mass="94974">MILLFPTHIRAQVQRTIPSTCITPDLAKTFKWVGQQPTDPNIVALQQPPATVVVEYDAWASANLTGYVSALLLKQVMGVNVKLMEYPGSRNTYVRNADGTVHVNVEVWPASKFALYNKYVRQDQTVEDLGLLGYFSKISWYINTNIADANPTLIFDSWRSFQQPAVLNFFPAVGTTTRGRNADGSLLCTPDKYSFCNSEGYYVPPQCQGNLRSTCREYWHPDPSYSQGENEQRILSLGLKLVVVYIGLDRFEDIFAQCAQQSAYGCVGYWWKPEQIISAYRFTEVKLNPYTDLCYDKFDPANVNATNELTCDWTIELLHKIGNAKMRQWAPHVSNFFRLLTFREIDMTSMLADYATRGRKAEETACRWITANQAIWRPWIPTPPSNYIRFLDRLNTSEPLSIVVIILCIISYLVGIALIVLLQKYQASPSVKAQSPPFMTVILMGAIIITTSVAMEVAAPSSATCAARTWLLAIGLCTVLSSITLKTWRIFNVFGNRRMRVGNKLSTRRLMTMVGLLLALDAILLAIWTAISSPAEAVTEVSATTFTYSCGVASSDAATVLSILVIIYHAVLLVASVFLSYKIRNVASEFNESKYIGLATYNMTLACIIVIPVVFLPINFRAQFIIKCILILCATIGVMGLLVARPVIEAISAAASGTDPTATNFSGAGFGFGGFKSRGSSQASNKPIVSPTSVTGTINKSAQGIPKGSSVDDMHNGVRFGANFAMRSMSGIIRRWTECNMMLIGGNNPALTIGPVDSKTIEGKFYTALVYAKPLEAADKEKLPGCFFLRIDASTYLVQTTDAAEAEHWVNAITNAFAVVNASHSRGGGSGSASGGTTTVQSGGTRSVGVNSIPGLGTAAQGGGGGKKGGAKA</sequence>
<dbReference type="GO" id="GO:0007214">
    <property type="term" value="P:gamma-aminobutyric acid signaling pathway"/>
    <property type="evidence" value="ECO:0007669"/>
    <property type="project" value="TreeGrafter"/>
</dbReference>
<protein>
    <submittedName>
        <fullName evidence="12">7 transmembrane sweet-taste receptor of 3 GCPR-domain-containing protein</fullName>
    </submittedName>
</protein>
<feature type="transmembrane region" description="Helical" evidence="10">
    <location>
        <begin position="561"/>
        <end position="583"/>
    </location>
</feature>
<dbReference type="GO" id="GO:0038039">
    <property type="term" value="C:G protein-coupled receptor heterodimeric complex"/>
    <property type="evidence" value="ECO:0007669"/>
    <property type="project" value="TreeGrafter"/>
</dbReference>
<dbReference type="SUPFAM" id="SSF53850">
    <property type="entry name" value="Periplasmic binding protein-like II"/>
    <property type="match status" value="2"/>
</dbReference>
<evidence type="ECO:0000256" key="3">
    <source>
        <dbReference type="ARBA" id="ARBA00022989"/>
    </source>
</evidence>
<name>A0A1Y2HEY3_9FUNG</name>
<dbReference type="PRINTS" id="PR01176">
    <property type="entry name" value="GABABRECEPTR"/>
</dbReference>
<dbReference type="GO" id="GO:0022857">
    <property type="term" value="F:transmembrane transporter activity"/>
    <property type="evidence" value="ECO:0007669"/>
    <property type="project" value="InterPro"/>
</dbReference>
<keyword evidence="13" id="KW-1185">Reference proteome</keyword>
<dbReference type="STRING" id="765915.A0A1Y2HEY3"/>
<keyword evidence="3 10" id="KW-1133">Transmembrane helix</keyword>
<feature type="transmembrane region" description="Helical" evidence="10">
    <location>
        <begin position="595"/>
        <end position="618"/>
    </location>
</feature>
<evidence type="ECO:0000256" key="4">
    <source>
        <dbReference type="ARBA" id="ARBA00023040"/>
    </source>
</evidence>
<dbReference type="PROSITE" id="PS50259">
    <property type="entry name" value="G_PROTEIN_RECEP_F3_4"/>
    <property type="match status" value="1"/>
</dbReference>
<feature type="compositionally biased region" description="Low complexity" evidence="9">
    <location>
        <begin position="835"/>
        <end position="859"/>
    </location>
</feature>
<feature type="domain" description="G-protein coupled receptors family 3 profile" evidence="11">
    <location>
        <begin position="400"/>
        <end position="620"/>
    </location>
</feature>
<keyword evidence="4" id="KW-0297">G-protein coupled receptor</keyword>
<evidence type="ECO:0000313" key="13">
    <source>
        <dbReference type="Proteomes" id="UP000193411"/>
    </source>
</evidence>
<dbReference type="InterPro" id="IPR000337">
    <property type="entry name" value="GPCR_3"/>
</dbReference>
<dbReference type="PRINTS" id="PR00248">
    <property type="entry name" value="GPCRMGR"/>
</dbReference>
<dbReference type="Gene3D" id="3.40.190.100">
    <property type="entry name" value="Glycine betaine-binding periplasmic protein, domain 2"/>
    <property type="match status" value="1"/>
</dbReference>
<dbReference type="InterPro" id="IPR002455">
    <property type="entry name" value="GPCR3_GABA-B"/>
</dbReference>
<feature type="transmembrane region" description="Helical" evidence="10">
    <location>
        <begin position="400"/>
        <end position="422"/>
    </location>
</feature>
<evidence type="ECO:0000256" key="6">
    <source>
        <dbReference type="ARBA" id="ARBA00023170"/>
    </source>
</evidence>
<evidence type="ECO:0000256" key="1">
    <source>
        <dbReference type="ARBA" id="ARBA00004141"/>
    </source>
</evidence>
<dbReference type="AlphaFoldDB" id="A0A1Y2HEY3"/>
<keyword evidence="7" id="KW-0325">Glycoprotein</keyword>
<evidence type="ECO:0000256" key="2">
    <source>
        <dbReference type="ARBA" id="ARBA00022692"/>
    </source>
</evidence>
<keyword evidence="5 10" id="KW-0472">Membrane</keyword>
<reference evidence="12 13" key="1">
    <citation type="submission" date="2016-07" db="EMBL/GenBank/DDBJ databases">
        <title>Pervasive Adenine N6-methylation of Active Genes in Fungi.</title>
        <authorList>
            <consortium name="DOE Joint Genome Institute"/>
            <person name="Mondo S.J."/>
            <person name="Dannebaum R.O."/>
            <person name="Kuo R.C."/>
            <person name="Labutti K."/>
            <person name="Haridas S."/>
            <person name="Kuo A."/>
            <person name="Salamov A."/>
            <person name="Ahrendt S.R."/>
            <person name="Lipzen A."/>
            <person name="Sullivan W."/>
            <person name="Andreopoulos W.B."/>
            <person name="Clum A."/>
            <person name="Lindquist E."/>
            <person name="Daum C."/>
            <person name="Ramamoorthy G.K."/>
            <person name="Gryganskyi A."/>
            <person name="Culley D."/>
            <person name="Magnuson J.K."/>
            <person name="James T.Y."/>
            <person name="O'Malley M.A."/>
            <person name="Stajich J.E."/>
            <person name="Spatafora J.W."/>
            <person name="Visel A."/>
            <person name="Grigoriev I.V."/>
        </authorList>
    </citation>
    <scope>NUCLEOTIDE SEQUENCE [LARGE SCALE GENOMIC DNA]</scope>
    <source>
        <strain evidence="12 13">PL171</strain>
    </source>
</reference>
<dbReference type="PANTHER" id="PTHR10519">
    <property type="entry name" value="GABA-B RECEPTOR"/>
    <property type="match status" value="1"/>
</dbReference>
<keyword evidence="2 10" id="KW-0812">Transmembrane</keyword>
<evidence type="ECO:0000256" key="9">
    <source>
        <dbReference type="SAM" id="MobiDB-lite"/>
    </source>
</evidence>
<dbReference type="GO" id="GO:0043190">
    <property type="term" value="C:ATP-binding cassette (ABC) transporter complex"/>
    <property type="evidence" value="ECO:0007669"/>
    <property type="project" value="InterPro"/>
</dbReference>
<dbReference type="PANTHER" id="PTHR10519:SF20">
    <property type="entry name" value="G-PROTEIN COUPLED RECEPTOR 156-RELATED"/>
    <property type="match status" value="1"/>
</dbReference>
<dbReference type="SUPFAM" id="SSF50729">
    <property type="entry name" value="PH domain-like"/>
    <property type="match status" value="1"/>
</dbReference>
<evidence type="ECO:0000256" key="7">
    <source>
        <dbReference type="ARBA" id="ARBA00023180"/>
    </source>
</evidence>
<dbReference type="EMBL" id="MCFL01000038">
    <property type="protein sequence ID" value="ORZ33105.1"/>
    <property type="molecule type" value="Genomic_DNA"/>
</dbReference>
<dbReference type="GO" id="GO:0004965">
    <property type="term" value="F:G protein-coupled GABA receptor activity"/>
    <property type="evidence" value="ECO:0007669"/>
    <property type="project" value="InterPro"/>
</dbReference>
<feature type="transmembrane region" description="Helical" evidence="10">
    <location>
        <begin position="624"/>
        <end position="644"/>
    </location>
</feature>
<feature type="transmembrane region" description="Helical" evidence="10">
    <location>
        <begin position="470"/>
        <end position="489"/>
    </location>
</feature>
<dbReference type="OrthoDB" id="5562638at2759"/>